<sequence length="102" mass="11997">MMDQAKIRRESLRWYLLLALYNARPEELSEGPIQMTMQSIYPDVTPIEVRRELDYLADRKLVDLRKEPSGRWWGSLTRHGVDIAEYTVDCDPGIARPVKYWG</sequence>
<reference evidence="1 2" key="1">
    <citation type="submission" date="2020-08" db="EMBL/GenBank/DDBJ databases">
        <title>Novel species isolated from subtropical streams in China.</title>
        <authorList>
            <person name="Lu H."/>
        </authorList>
    </citation>
    <scope>NUCLEOTIDE SEQUENCE [LARGE SCALE GENOMIC DNA]</scope>
    <source>
        <strain evidence="1 2">CCTCC AB 2015119</strain>
    </source>
</reference>
<dbReference type="EMBL" id="JACOFT010000007">
    <property type="protein sequence ID" value="MBC3813090.1"/>
    <property type="molecule type" value="Genomic_DNA"/>
</dbReference>
<dbReference type="Proteomes" id="UP000637632">
    <property type="component" value="Unassembled WGS sequence"/>
</dbReference>
<protein>
    <recommendedName>
        <fullName evidence="3">Phage protein</fullName>
    </recommendedName>
</protein>
<gene>
    <name evidence="1" type="ORF">H8K26_16740</name>
</gene>
<evidence type="ECO:0008006" key="3">
    <source>
        <dbReference type="Google" id="ProtNLM"/>
    </source>
</evidence>
<dbReference type="RefSeq" id="WP_190481057.1">
    <property type="nucleotide sequence ID" value="NZ_JACOFT010000007.1"/>
</dbReference>
<keyword evidence="2" id="KW-1185">Reference proteome</keyword>
<organism evidence="1 2">
    <name type="scientific">Undibacterium aquatile</name>
    <dbReference type="NCBI Taxonomy" id="1537398"/>
    <lineage>
        <taxon>Bacteria</taxon>
        <taxon>Pseudomonadati</taxon>
        <taxon>Pseudomonadota</taxon>
        <taxon>Betaproteobacteria</taxon>
        <taxon>Burkholderiales</taxon>
        <taxon>Oxalobacteraceae</taxon>
        <taxon>Undibacterium</taxon>
    </lineage>
</organism>
<evidence type="ECO:0000313" key="1">
    <source>
        <dbReference type="EMBL" id="MBC3813090.1"/>
    </source>
</evidence>
<name>A0ABR6XK07_9BURK</name>
<comment type="caution">
    <text evidence="1">The sequence shown here is derived from an EMBL/GenBank/DDBJ whole genome shotgun (WGS) entry which is preliminary data.</text>
</comment>
<evidence type="ECO:0000313" key="2">
    <source>
        <dbReference type="Proteomes" id="UP000637632"/>
    </source>
</evidence>
<accession>A0ABR6XK07</accession>
<proteinExistence type="predicted"/>